<dbReference type="AlphaFoldDB" id="A0AAE0IWS0"/>
<evidence type="ECO:0000313" key="2">
    <source>
        <dbReference type="EMBL" id="KAK3332683.1"/>
    </source>
</evidence>
<protein>
    <submittedName>
        <fullName evidence="2">Uncharacterized protein</fullName>
    </submittedName>
</protein>
<reference evidence="2" key="2">
    <citation type="submission" date="2023-06" db="EMBL/GenBank/DDBJ databases">
        <authorList>
            <consortium name="Lawrence Berkeley National Laboratory"/>
            <person name="Haridas S."/>
            <person name="Hensen N."/>
            <person name="Bonometti L."/>
            <person name="Westerberg I."/>
            <person name="Brannstrom I.O."/>
            <person name="Guillou S."/>
            <person name="Cros-Aarteil S."/>
            <person name="Calhoun S."/>
            <person name="Kuo A."/>
            <person name="Mondo S."/>
            <person name="Pangilinan J."/>
            <person name="Riley R."/>
            <person name="Labutti K."/>
            <person name="Andreopoulos B."/>
            <person name="Lipzen A."/>
            <person name="Chen C."/>
            <person name="Yanf M."/>
            <person name="Daum C."/>
            <person name="Ng V."/>
            <person name="Clum A."/>
            <person name="Steindorff A."/>
            <person name="Ohm R."/>
            <person name="Martin F."/>
            <person name="Silar P."/>
            <person name="Natvig D."/>
            <person name="Lalanne C."/>
            <person name="Gautier V."/>
            <person name="Ament-Velasquez S.L."/>
            <person name="Kruys A."/>
            <person name="Hutchinson M.I."/>
            <person name="Powell A.J."/>
            <person name="Barry K."/>
            <person name="Miller A.N."/>
            <person name="Grigoriev I.V."/>
            <person name="Debuchy R."/>
            <person name="Gladieux P."/>
            <person name="Thoren M.H."/>
            <person name="Johannesson H."/>
        </authorList>
    </citation>
    <scope>NUCLEOTIDE SEQUENCE</scope>
    <source>
        <strain evidence="2">SMH4131-1</strain>
    </source>
</reference>
<evidence type="ECO:0000313" key="3">
    <source>
        <dbReference type="Proteomes" id="UP001286456"/>
    </source>
</evidence>
<dbReference type="EMBL" id="JAUEPO010000002">
    <property type="protein sequence ID" value="KAK3332683.1"/>
    <property type="molecule type" value="Genomic_DNA"/>
</dbReference>
<feature type="region of interest" description="Disordered" evidence="1">
    <location>
        <begin position="1"/>
        <end position="27"/>
    </location>
</feature>
<comment type="caution">
    <text evidence="2">The sequence shown here is derived from an EMBL/GenBank/DDBJ whole genome shotgun (WGS) entry which is preliminary data.</text>
</comment>
<evidence type="ECO:0000256" key="1">
    <source>
        <dbReference type="SAM" id="MobiDB-lite"/>
    </source>
</evidence>
<name>A0AAE0IWS0_9PEZI</name>
<dbReference type="Proteomes" id="UP001286456">
    <property type="component" value="Unassembled WGS sequence"/>
</dbReference>
<gene>
    <name evidence="2" type="ORF">B0T19DRAFT_109297</name>
</gene>
<reference evidence="2" key="1">
    <citation type="journal article" date="2023" name="Mol. Phylogenet. Evol.">
        <title>Genome-scale phylogeny and comparative genomics of the fungal order Sordariales.</title>
        <authorList>
            <person name="Hensen N."/>
            <person name="Bonometti L."/>
            <person name="Westerberg I."/>
            <person name="Brannstrom I.O."/>
            <person name="Guillou S."/>
            <person name="Cros-Aarteil S."/>
            <person name="Calhoun S."/>
            <person name="Haridas S."/>
            <person name="Kuo A."/>
            <person name="Mondo S."/>
            <person name="Pangilinan J."/>
            <person name="Riley R."/>
            <person name="LaButti K."/>
            <person name="Andreopoulos B."/>
            <person name="Lipzen A."/>
            <person name="Chen C."/>
            <person name="Yan M."/>
            <person name="Daum C."/>
            <person name="Ng V."/>
            <person name="Clum A."/>
            <person name="Steindorff A."/>
            <person name="Ohm R.A."/>
            <person name="Martin F."/>
            <person name="Silar P."/>
            <person name="Natvig D.O."/>
            <person name="Lalanne C."/>
            <person name="Gautier V."/>
            <person name="Ament-Velasquez S.L."/>
            <person name="Kruys A."/>
            <person name="Hutchinson M.I."/>
            <person name="Powell A.J."/>
            <person name="Barry K."/>
            <person name="Miller A.N."/>
            <person name="Grigoriev I.V."/>
            <person name="Debuchy R."/>
            <person name="Gladieux P."/>
            <person name="Hiltunen Thoren M."/>
            <person name="Johannesson H."/>
        </authorList>
    </citation>
    <scope>NUCLEOTIDE SEQUENCE</scope>
    <source>
        <strain evidence="2">SMH4131-1</strain>
    </source>
</reference>
<proteinExistence type="predicted"/>
<organism evidence="2 3">
    <name type="scientific">Cercophora scortea</name>
    <dbReference type="NCBI Taxonomy" id="314031"/>
    <lineage>
        <taxon>Eukaryota</taxon>
        <taxon>Fungi</taxon>
        <taxon>Dikarya</taxon>
        <taxon>Ascomycota</taxon>
        <taxon>Pezizomycotina</taxon>
        <taxon>Sordariomycetes</taxon>
        <taxon>Sordariomycetidae</taxon>
        <taxon>Sordariales</taxon>
        <taxon>Lasiosphaeriaceae</taxon>
        <taxon>Cercophora</taxon>
    </lineage>
</organism>
<accession>A0AAE0IWS0</accession>
<keyword evidence="3" id="KW-1185">Reference proteome</keyword>
<sequence>MTLAQTASRPTPKTTHPQSTHPSTAIQAAWRKSQQINSEPLRQINLPFPRCQPKKHAQVSVSRYNHGIEPLHRASHDHLKIGSMDRSRTSCSEPGAPHNHHLPRCSECLILDSPSRLLQSVWCQGVDHAVVCFHAACRAVCCVVSANDAIQRYPLLSDQSSLRDQTPLVWMTKPSTFPPPSWQKPSRHAECGLCKLSLNKCLRCNLTLTRRVLNQPLGVIEIPRHLRSPRWPMKRFELLADSGITNCEGDIGLGAAIETSSE</sequence>